<dbReference type="PANTHER" id="PTHR39166:SF1">
    <property type="entry name" value="BLL1166 PROTEIN"/>
    <property type="match status" value="1"/>
</dbReference>
<comment type="caution">
    <text evidence="1">The sequence shown here is derived from an EMBL/GenBank/DDBJ whole genome shotgun (WGS) entry which is preliminary data.</text>
</comment>
<evidence type="ECO:0000313" key="2">
    <source>
        <dbReference type="Proteomes" id="UP000286746"/>
    </source>
</evidence>
<dbReference type="Pfam" id="PF06042">
    <property type="entry name" value="NTP_transf_6"/>
    <property type="match status" value="1"/>
</dbReference>
<dbReference type="AlphaFoldDB" id="A0A401WG87"/>
<gene>
    <name evidence="1" type="ORF">GKJPGBOP_08123</name>
</gene>
<dbReference type="InterPro" id="IPR009267">
    <property type="entry name" value="NTP_transf_6"/>
</dbReference>
<dbReference type="Proteomes" id="UP000286746">
    <property type="component" value="Unassembled WGS sequence"/>
</dbReference>
<keyword evidence="2" id="KW-1185">Reference proteome</keyword>
<name>A0A401WG87_STREY</name>
<organism evidence="1 2">
    <name type="scientific">Streptomyces paromomycinus</name>
    <name type="common">Streptomyces rimosus subsp. paromomycinus</name>
    <dbReference type="NCBI Taxonomy" id="92743"/>
    <lineage>
        <taxon>Bacteria</taxon>
        <taxon>Bacillati</taxon>
        <taxon>Actinomycetota</taxon>
        <taxon>Actinomycetes</taxon>
        <taxon>Kitasatosporales</taxon>
        <taxon>Streptomycetaceae</taxon>
        <taxon>Streptomyces</taxon>
    </lineage>
</organism>
<evidence type="ECO:0008006" key="3">
    <source>
        <dbReference type="Google" id="ProtNLM"/>
    </source>
</evidence>
<sequence>MISRLPLDRQLDSLRATLSRNEVLTEVLSRTATLGLPGWYVTAGCLFQTVWNVVTGRPPTAGIKDYDVFYFDDTDLSWEAEDAVIEAGREVFTGLPAEVEIRNEARVHLWYADKFGVACPPYDSTEAAIDRFAATTCCLGVRTEQDGRWRVYAPHGLSDVFNLVVRPNPVLAPRSVYEAKAARWQEQWPELTVLAWPEPSGTDGTAATEATDASATTVTTGITGTTNVTTGSLPQRQNV</sequence>
<protein>
    <recommendedName>
        <fullName evidence="3">Nucleotidyltransferase family protein</fullName>
    </recommendedName>
</protein>
<accession>A0A401WG87</accession>
<proteinExistence type="predicted"/>
<dbReference type="PANTHER" id="PTHR39166">
    <property type="entry name" value="BLL1166 PROTEIN"/>
    <property type="match status" value="1"/>
</dbReference>
<reference evidence="1 2" key="1">
    <citation type="submission" date="2018-11" db="EMBL/GenBank/DDBJ databases">
        <title>Whole genome sequence of Streptomyces paromomycinus NBRC 15454(T).</title>
        <authorList>
            <person name="Komaki H."/>
            <person name="Tamura T."/>
        </authorList>
    </citation>
    <scope>NUCLEOTIDE SEQUENCE [LARGE SCALE GENOMIC DNA]</scope>
    <source>
        <strain evidence="1 2">NBRC 15454</strain>
    </source>
</reference>
<evidence type="ECO:0000313" key="1">
    <source>
        <dbReference type="EMBL" id="GCD48326.1"/>
    </source>
</evidence>
<dbReference type="EMBL" id="BHZD01000001">
    <property type="protein sequence ID" value="GCD48326.1"/>
    <property type="molecule type" value="Genomic_DNA"/>
</dbReference>